<dbReference type="Proteomes" id="UP000326565">
    <property type="component" value="Unassembled WGS sequence"/>
</dbReference>
<proteinExistence type="predicted"/>
<keyword evidence="1" id="KW-0812">Transmembrane</keyword>
<evidence type="ECO:0000256" key="1">
    <source>
        <dbReference type="SAM" id="Phobius"/>
    </source>
</evidence>
<dbReference type="EMBL" id="ML732245">
    <property type="protein sequence ID" value="KAB8072524.1"/>
    <property type="molecule type" value="Genomic_DNA"/>
</dbReference>
<keyword evidence="3" id="KW-1185">Reference proteome</keyword>
<name>A0A5N5WZ67_9EURO</name>
<reference evidence="2 3" key="1">
    <citation type="submission" date="2019-04" db="EMBL/GenBank/DDBJ databases">
        <title>Friends and foes A comparative genomics study of 23 Aspergillus species from section Flavi.</title>
        <authorList>
            <consortium name="DOE Joint Genome Institute"/>
            <person name="Kjaerbolling I."/>
            <person name="Vesth T."/>
            <person name="Frisvad J.C."/>
            <person name="Nybo J.L."/>
            <person name="Theobald S."/>
            <person name="Kildgaard S."/>
            <person name="Isbrandt T."/>
            <person name="Kuo A."/>
            <person name="Sato A."/>
            <person name="Lyhne E.K."/>
            <person name="Kogle M.E."/>
            <person name="Wiebenga A."/>
            <person name="Kun R.S."/>
            <person name="Lubbers R.J."/>
            <person name="Makela M.R."/>
            <person name="Barry K."/>
            <person name="Chovatia M."/>
            <person name="Clum A."/>
            <person name="Daum C."/>
            <person name="Haridas S."/>
            <person name="He G."/>
            <person name="LaButti K."/>
            <person name="Lipzen A."/>
            <person name="Mondo S."/>
            <person name="Riley R."/>
            <person name="Salamov A."/>
            <person name="Simmons B.A."/>
            <person name="Magnuson J.K."/>
            <person name="Henrissat B."/>
            <person name="Mortensen U.H."/>
            <person name="Larsen T.O."/>
            <person name="Devries R.P."/>
            <person name="Grigoriev I.V."/>
            <person name="Machida M."/>
            <person name="Baker S.E."/>
            <person name="Andersen M.R."/>
        </authorList>
    </citation>
    <scope>NUCLEOTIDE SEQUENCE [LARGE SCALE GENOMIC DNA]</scope>
    <source>
        <strain evidence="2 3">CBS 151.66</strain>
    </source>
</reference>
<evidence type="ECO:0000313" key="3">
    <source>
        <dbReference type="Proteomes" id="UP000326565"/>
    </source>
</evidence>
<evidence type="ECO:0000313" key="2">
    <source>
        <dbReference type="EMBL" id="KAB8072524.1"/>
    </source>
</evidence>
<accession>A0A5N5WZ67</accession>
<dbReference type="AlphaFoldDB" id="A0A5N5WZ67"/>
<keyword evidence="1" id="KW-0472">Membrane</keyword>
<keyword evidence="1" id="KW-1133">Transmembrane helix</keyword>
<organism evidence="2 3">
    <name type="scientific">Aspergillus leporis</name>
    <dbReference type="NCBI Taxonomy" id="41062"/>
    <lineage>
        <taxon>Eukaryota</taxon>
        <taxon>Fungi</taxon>
        <taxon>Dikarya</taxon>
        <taxon>Ascomycota</taxon>
        <taxon>Pezizomycotina</taxon>
        <taxon>Eurotiomycetes</taxon>
        <taxon>Eurotiomycetidae</taxon>
        <taxon>Eurotiales</taxon>
        <taxon>Aspergillaceae</taxon>
        <taxon>Aspergillus</taxon>
        <taxon>Aspergillus subgen. Circumdati</taxon>
    </lineage>
</organism>
<protein>
    <submittedName>
        <fullName evidence="2">Uncharacterized protein</fullName>
    </submittedName>
</protein>
<sequence>MYVGDENPDDDSRDRIILRANSLAVSSSSMGHQSVILRHLEPDRTASTDSSPINVFWIFLLFLFFLPPLRFALPFRSELTPPALLAGIQLGLSPLCRPLVPVNPGMWNGHYLDSTLSFNLSRTRTTLHSMMSKQSRLRARKDAPGYVGW</sequence>
<feature type="transmembrane region" description="Helical" evidence="1">
    <location>
        <begin position="55"/>
        <end position="73"/>
    </location>
</feature>
<gene>
    <name evidence="2" type="ORF">BDV29DRAFT_177194</name>
</gene>